<keyword evidence="3" id="KW-1185">Reference proteome</keyword>
<evidence type="ECO:0000259" key="1">
    <source>
        <dbReference type="Pfam" id="PF14534"/>
    </source>
</evidence>
<dbReference type="Proteomes" id="UP000488299">
    <property type="component" value="Unassembled WGS sequence"/>
</dbReference>
<name>A0A7J5TVK5_9BACT</name>
<feature type="domain" description="DUF4440" evidence="1">
    <location>
        <begin position="18"/>
        <end position="125"/>
    </location>
</feature>
<dbReference type="InterPro" id="IPR032710">
    <property type="entry name" value="NTF2-like_dom_sf"/>
</dbReference>
<evidence type="ECO:0000313" key="3">
    <source>
        <dbReference type="Proteomes" id="UP000488299"/>
    </source>
</evidence>
<dbReference type="SUPFAM" id="SSF54427">
    <property type="entry name" value="NTF2-like"/>
    <property type="match status" value="1"/>
</dbReference>
<reference evidence="2 3" key="1">
    <citation type="submission" date="2019-10" db="EMBL/GenBank/DDBJ databases">
        <title>Rudanella paleaurantiibacter sp. nov., isolated from sludge.</title>
        <authorList>
            <person name="Xu S.Q."/>
        </authorList>
    </citation>
    <scope>NUCLEOTIDE SEQUENCE [LARGE SCALE GENOMIC DNA]</scope>
    <source>
        <strain evidence="2 3">HX-22-17</strain>
    </source>
</reference>
<gene>
    <name evidence="2" type="ORF">F5984_19620</name>
</gene>
<dbReference type="AlphaFoldDB" id="A0A7J5TVK5"/>
<dbReference type="Pfam" id="PF14534">
    <property type="entry name" value="DUF4440"/>
    <property type="match status" value="1"/>
</dbReference>
<dbReference type="EMBL" id="WELI01000009">
    <property type="protein sequence ID" value="KAB7728189.1"/>
    <property type="molecule type" value="Genomic_DNA"/>
</dbReference>
<evidence type="ECO:0000313" key="2">
    <source>
        <dbReference type="EMBL" id="KAB7728189.1"/>
    </source>
</evidence>
<organism evidence="2 3">
    <name type="scientific">Rudanella paleaurantiibacter</name>
    <dbReference type="NCBI Taxonomy" id="2614655"/>
    <lineage>
        <taxon>Bacteria</taxon>
        <taxon>Pseudomonadati</taxon>
        <taxon>Bacteroidota</taxon>
        <taxon>Cytophagia</taxon>
        <taxon>Cytophagales</taxon>
        <taxon>Cytophagaceae</taxon>
        <taxon>Rudanella</taxon>
    </lineage>
</organism>
<sequence length="135" mass="15209">MLLSWATVFAQSADEKAVLAAEKARFDAQVAKDYDALGKLLTDDLVYTHSNGNVDGKESFIQSIKDGKSSYNTIDVKEQKVRVYGNTAIINGRCDIKMNAPDGKLTDLRLRYTDVYVKRNGRWQMATWQSLRLAQ</sequence>
<dbReference type="InterPro" id="IPR027843">
    <property type="entry name" value="DUF4440"/>
</dbReference>
<protein>
    <submittedName>
        <fullName evidence="2">DUF4440 domain-containing protein</fullName>
    </submittedName>
</protein>
<accession>A0A7J5TVK5</accession>
<comment type="caution">
    <text evidence="2">The sequence shown here is derived from an EMBL/GenBank/DDBJ whole genome shotgun (WGS) entry which is preliminary data.</text>
</comment>
<dbReference type="Gene3D" id="3.10.450.50">
    <property type="match status" value="1"/>
</dbReference>
<proteinExistence type="predicted"/>